<protein>
    <submittedName>
        <fullName evidence="1">Uncharacterized protein</fullName>
    </submittedName>
</protein>
<dbReference type="AlphaFoldDB" id="A0A7S2YQ20"/>
<evidence type="ECO:0000313" key="1">
    <source>
        <dbReference type="EMBL" id="CAD9989138.1"/>
    </source>
</evidence>
<organism evidence="1">
    <name type="scientific">Entomoneis paludosa</name>
    <dbReference type="NCBI Taxonomy" id="265537"/>
    <lineage>
        <taxon>Eukaryota</taxon>
        <taxon>Sar</taxon>
        <taxon>Stramenopiles</taxon>
        <taxon>Ochrophyta</taxon>
        <taxon>Bacillariophyta</taxon>
        <taxon>Bacillariophyceae</taxon>
        <taxon>Bacillariophycidae</taxon>
        <taxon>Entomoneidaceae</taxon>
        <taxon>Entomoneis</taxon>
    </lineage>
</organism>
<accession>A0A7S2YQ20</accession>
<dbReference type="EMBL" id="HBHT01036020">
    <property type="protein sequence ID" value="CAD9989138.1"/>
    <property type="molecule type" value="Transcribed_RNA"/>
</dbReference>
<gene>
    <name evidence="1" type="ORF">APAL1065_LOCUS24212</name>
</gene>
<reference evidence="1" key="1">
    <citation type="submission" date="2021-01" db="EMBL/GenBank/DDBJ databases">
        <authorList>
            <person name="Corre E."/>
            <person name="Pelletier E."/>
            <person name="Niang G."/>
            <person name="Scheremetjew M."/>
            <person name="Finn R."/>
            <person name="Kale V."/>
            <person name="Holt S."/>
            <person name="Cochrane G."/>
            <person name="Meng A."/>
            <person name="Brown T."/>
            <person name="Cohen L."/>
        </authorList>
    </citation>
    <scope>NUCLEOTIDE SEQUENCE</scope>
    <source>
        <strain evidence="1">CCMP125</strain>
    </source>
</reference>
<sequence>MEQQQYASPFPSSTLANVARGLIFVFLPALVSSSWPEYVKLESREFKTPLQPQLFRDTTPCAHSTKSAVSNDLTVELSAMAQSVGATPYGSFTLKSGMPRTIEFYDTPGDCRLKSNSWILRMRQEQQQEASSNQPWEGTFKSRNGDLYHSTYRRADMNECCATCDDLGGKFEEDLNLQWHSQFSYSHKCTILPNSTSTSHISSPPIHNLRDISNHWIEMEDVFADLQWTLDTSLEKVSNLTVTECVYNGFRIDFGRSDSSTEDHEKHQVGKFSVTLWYDSPSAMVPALAELSFKMESPKQDTRSKHRSLKQQKAWNKVTIMTAHAFWEKVNSLASLELRSLGKTEWVYQYHPDWCCDV</sequence>
<name>A0A7S2YQ20_9STRA</name>
<proteinExistence type="predicted"/>